<evidence type="ECO:0000313" key="1">
    <source>
        <dbReference type="EMBL" id="KAA9134057.1"/>
    </source>
</evidence>
<proteinExistence type="predicted"/>
<protein>
    <submittedName>
        <fullName evidence="1">Uncharacterized protein</fullName>
    </submittedName>
</protein>
<reference evidence="1 2" key="1">
    <citation type="submission" date="2019-09" db="EMBL/GenBank/DDBJ databases">
        <title>Wenzhouxiangella sp. Genome sequencing and assembly.</title>
        <authorList>
            <person name="Zhang R."/>
        </authorList>
    </citation>
    <scope>NUCLEOTIDE SEQUENCE [LARGE SCALE GENOMIC DNA]</scope>
    <source>
        <strain evidence="1 2">W260</strain>
    </source>
</reference>
<dbReference type="AlphaFoldDB" id="A0A5N0TIY2"/>
<accession>A0A5N0TIY2</accession>
<organism evidence="1 2">
    <name type="scientific">Marinihelvus fidelis</name>
    <dbReference type="NCBI Taxonomy" id="2613842"/>
    <lineage>
        <taxon>Bacteria</taxon>
        <taxon>Pseudomonadati</taxon>
        <taxon>Pseudomonadota</taxon>
        <taxon>Gammaproteobacteria</taxon>
        <taxon>Chromatiales</taxon>
        <taxon>Wenzhouxiangellaceae</taxon>
        <taxon>Marinihelvus</taxon>
    </lineage>
</organism>
<gene>
    <name evidence="1" type="ORF">F3N42_00460</name>
</gene>
<name>A0A5N0TIY2_9GAMM</name>
<comment type="caution">
    <text evidence="1">The sequence shown here is derived from an EMBL/GenBank/DDBJ whole genome shotgun (WGS) entry which is preliminary data.</text>
</comment>
<dbReference type="Proteomes" id="UP000325372">
    <property type="component" value="Unassembled WGS sequence"/>
</dbReference>
<evidence type="ECO:0000313" key="2">
    <source>
        <dbReference type="Proteomes" id="UP000325372"/>
    </source>
</evidence>
<dbReference type="EMBL" id="VYXP01000001">
    <property type="protein sequence ID" value="KAA9134057.1"/>
    <property type="molecule type" value="Genomic_DNA"/>
</dbReference>
<keyword evidence="2" id="KW-1185">Reference proteome</keyword>
<sequence>MTLSSGALAQVEISDPVILAPLEGGTVAYAYDINDAGFVVGLSDSDSPNLQPVVWDNSGVPIALPIPIECSVSAVPYLINNKGDAIGNCIPERTTNVFWGSDGTIEITYPLSGDSELFFRGMNNRGIAVGDSNPTNFTYSTAVLWNPGHELEILVPLPGDDVAIATDVNNGGTAIGRSGWWDLDYNNFMKPVRWDRFGNPTQLELPPGPNTCNNAFPRAINNNNVATGACAAPGYGDAVRWERDGSASLLEHPPGMAADSADINDRGQIAGTVFTGEIANDWNGLTIPVIWDANNKMIRLPIPDNRPEGERSEATDINNSGQVLGFIRGWNTYASLVWTVRSDQ</sequence>